<protein>
    <recommendedName>
        <fullName evidence="10">Imidazole glycerol phosphate synthase subunit HisH</fullName>
        <ecNumber evidence="10">4.3.2.10</ecNumber>
    </recommendedName>
    <alternativeName>
        <fullName evidence="10">IGP synthase glutaminase subunit</fullName>
        <ecNumber evidence="10">3.5.1.2</ecNumber>
    </alternativeName>
    <alternativeName>
        <fullName evidence="10">IGP synthase subunit HisH</fullName>
    </alternativeName>
    <alternativeName>
        <fullName evidence="10">ImGP synthase subunit HisH</fullName>
        <shortName evidence="10">IGPS subunit HisH</shortName>
    </alternativeName>
</protein>
<evidence type="ECO:0000256" key="10">
    <source>
        <dbReference type="HAMAP-Rule" id="MF_00278"/>
    </source>
</evidence>
<dbReference type="Pfam" id="PF00117">
    <property type="entry name" value="GATase"/>
    <property type="match status" value="1"/>
</dbReference>
<evidence type="ECO:0000313" key="14">
    <source>
        <dbReference type="Proteomes" id="UP000619033"/>
    </source>
</evidence>
<gene>
    <name evidence="10 13" type="primary">hisH</name>
    <name evidence="13" type="ORF">JI744_06445</name>
</gene>
<keyword evidence="14" id="KW-1185">Reference proteome</keyword>
<name>A0A8J7SSI5_9RHOB</name>
<dbReference type="AlphaFoldDB" id="A0A8J7SSI5"/>
<comment type="pathway">
    <text evidence="1 10">Amino-acid biosynthesis; L-histidine biosynthesis; L-histidine from 5-phospho-alpha-D-ribose 1-diphosphate: step 5/9.</text>
</comment>
<dbReference type="InterPro" id="IPR010139">
    <property type="entry name" value="Imidazole-glycPsynth_HisH"/>
</dbReference>
<dbReference type="GO" id="GO:0016829">
    <property type="term" value="F:lyase activity"/>
    <property type="evidence" value="ECO:0007669"/>
    <property type="project" value="UniProtKB-KW"/>
</dbReference>
<evidence type="ECO:0000256" key="11">
    <source>
        <dbReference type="PIRSR" id="PIRSR000495-1"/>
    </source>
</evidence>
<feature type="active site" description="Nucleophile" evidence="10 11">
    <location>
        <position position="92"/>
    </location>
</feature>
<evidence type="ECO:0000256" key="1">
    <source>
        <dbReference type="ARBA" id="ARBA00005091"/>
    </source>
</evidence>
<feature type="domain" description="Glutamine amidotransferase" evidence="12">
    <location>
        <begin position="50"/>
        <end position="217"/>
    </location>
</feature>
<dbReference type="Proteomes" id="UP000619033">
    <property type="component" value="Unassembled WGS sequence"/>
</dbReference>
<feature type="active site" evidence="10 11">
    <location>
        <position position="203"/>
    </location>
</feature>
<keyword evidence="5 10" id="KW-0315">Glutamine amidotransferase</keyword>
<evidence type="ECO:0000256" key="6">
    <source>
        <dbReference type="ARBA" id="ARBA00023102"/>
    </source>
</evidence>
<evidence type="ECO:0000259" key="12">
    <source>
        <dbReference type="Pfam" id="PF00117"/>
    </source>
</evidence>
<dbReference type="NCBIfam" id="TIGR01855">
    <property type="entry name" value="IMP_synth_hisH"/>
    <property type="match status" value="1"/>
</dbReference>
<accession>A0A8J7SSI5</accession>
<dbReference type="GO" id="GO:0000107">
    <property type="term" value="F:imidazoleglycerol-phosphate synthase activity"/>
    <property type="evidence" value="ECO:0007669"/>
    <property type="project" value="UniProtKB-UniRule"/>
</dbReference>
<dbReference type="GO" id="GO:0004359">
    <property type="term" value="F:glutaminase activity"/>
    <property type="evidence" value="ECO:0007669"/>
    <property type="project" value="UniProtKB-EC"/>
</dbReference>
<dbReference type="CDD" id="cd01748">
    <property type="entry name" value="GATase1_IGP_Synthase"/>
    <property type="match status" value="1"/>
</dbReference>
<keyword evidence="3 10" id="KW-0028">Amino-acid biosynthesis</keyword>
<dbReference type="PANTHER" id="PTHR42701">
    <property type="entry name" value="IMIDAZOLE GLYCEROL PHOSPHATE SYNTHASE SUBUNIT HISH"/>
    <property type="match status" value="1"/>
</dbReference>
<comment type="catalytic activity">
    <reaction evidence="8 10">
        <text>5-[(5-phospho-1-deoxy-D-ribulos-1-ylimino)methylamino]-1-(5-phospho-beta-D-ribosyl)imidazole-4-carboxamide + L-glutamine = D-erythro-1-(imidazol-4-yl)glycerol 3-phosphate + 5-amino-1-(5-phospho-beta-D-ribosyl)imidazole-4-carboxamide + L-glutamate + H(+)</text>
        <dbReference type="Rhea" id="RHEA:24793"/>
        <dbReference type="ChEBI" id="CHEBI:15378"/>
        <dbReference type="ChEBI" id="CHEBI:29985"/>
        <dbReference type="ChEBI" id="CHEBI:58278"/>
        <dbReference type="ChEBI" id="CHEBI:58359"/>
        <dbReference type="ChEBI" id="CHEBI:58475"/>
        <dbReference type="ChEBI" id="CHEBI:58525"/>
        <dbReference type="EC" id="4.3.2.10"/>
    </reaction>
</comment>
<dbReference type="GO" id="GO:0005737">
    <property type="term" value="C:cytoplasm"/>
    <property type="evidence" value="ECO:0007669"/>
    <property type="project" value="UniProtKB-SubCell"/>
</dbReference>
<keyword evidence="4 10" id="KW-0378">Hydrolase</keyword>
<dbReference type="EC" id="4.3.2.10" evidence="10"/>
<dbReference type="UniPathway" id="UPA00031">
    <property type="reaction ID" value="UER00010"/>
</dbReference>
<comment type="function">
    <text evidence="10">IGPS catalyzes the conversion of PRFAR and glutamine to IGP, AICAR and glutamate. The HisH subunit catalyzes the hydrolysis of glutamine to glutamate and ammonia as part of the synthesis of IGP and AICAR. The resulting ammonia molecule is channeled to the active site of HisF.</text>
</comment>
<comment type="caution">
    <text evidence="13">The sequence shown here is derived from an EMBL/GenBank/DDBJ whole genome shotgun (WGS) entry which is preliminary data.</text>
</comment>
<dbReference type="RefSeq" id="WP_202658888.1">
    <property type="nucleotide sequence ID" value="NZ_JAESVP010000003.1"/>
</dbReference>
<dbReference type="Gene3D" id="3.40.50.880">
    <property type="match status" value="1"/>
</dbReference>
<feature type="active site" evidence="10 11">
    <location>
        <position position="201"/>
    </location>
</feature>
<proteinExistence type="inferred from homology"/>
<evidence type="ECO:0000256" key="7">
    <source>
        <dbReference type="ARBA" id="ARBA00023239"/>
    </source>
</evidence>
<evidence type="ECO:0000256" key="2">
    <source>
        <dbReference type="ARBA" id="ARBA00011152"/>
    </source>
</evidence>
<keyword evidence="7 10" id="KW-0456">Lyase</keyword>
<dbReference type="PIRSF" id="PIRSF000495">
    <property type="entry name" value="Amidotransf_hisH"/>
    <property type="match status" value="1"/>
</dbReference>
<evidence type="ECO:0000256" key="8">
    <source>
        <dbReference type="ARBA" id="ARBA00047838"/>
    </source>
</evidence>
<organism evidence="13 14">
    <name type="scientific">Fuscibacter oryzae</name>
    <dbReference type="NCBI Taxonomy" id="2803939"/>
    <lineage>
        <taxon>Bacteria</taxon>
        <taxon>Pseudomonadati</taxon>
        <taxon>Pseudomonadota</taxon>
        <taxon>Alphaproteobacteria</taxon>
        <taxon>Rhodobacterales</taxon>
        <taxon>Paracoccaceae</taxon>
        <taxon>Fuscibacter</taxon>
    </lineage>
</organism>
<evidence type="ECO:0000256" key="5">
    <source>
        <dbReference type="ARBA" id="ARBA00022962"/>
    </source>
</evidence>
<evidence type="ECO:0000256" key="3">
    <source>
        <dbReference type="ARBA" id="ARBA00022605"/>
    </source>
</evidence>
<comment type="subunit">
    <text evidence="2 10">Heterodimer of HisH and HisF.</text>
</comment>
<comment type="subcellular location">
    <subcellularLocation>
        <location evidence="10">Cytoplasm</location>
    </subcellularLocation>
</comment>
<dbReference type="InterPro" id="IPR029062">
    <property type="entry name" value="Class_I_gatase-like"/>
</dbReference>
<evidence type="ECO:0000256" key="4">
    <source>
        <dbReference type="ARBA" id="ARBA00022801"/>
    </source>
</evidence>
<evidence type="ECO:0000256" key="9">
    <source>
        <dbReference type="ARBA" id="ARBA00049534"/>
    </source>
</evidence>
<dbReference type="PROSITE" id="PS51273">
    <property type="entry name" value="GATASE_TYPE_1"/>
    <property type="match status" value="1"/>
</dbReference>
<dbReference type="EC" id="3.5.1.2" evidence="10"/>
<keyword evidence="10" id="KW-0963">Cytoplasm</keyword>
<dbReference type="PANTHER" id="PTHR42701:SF1">
    <property type="entry name" value="IMIDAZOLE GLYCEROL PHOSPHATE SYNTHASE SUBUNIT HISH"/>
    <property type="match status" value="1"/>
</dbReference>
<comment type="catalytic activity">
    <reaction evidence="9 10">
        <text>L-glutamine + H2O = L-glutamate + NH4(+)</text>
        <dbReference type="Rhea" id="RHEA:15889"/>
        <dbReference type="ChEBI" id="CHEBI:15377"/>
        <dbReference type="ChEBI" id="CHEBI:28938"/>
        <dbReference type="ChEBI" id="CHEBI:29985"/>
        <dbReference type="ChEBI" id="CHEBI:58359"/>
        <dbReference type="EC" id="3.5.1.2"/>
    </reaction>
</comment>
<evidence type="ECO:0000313" key="13">
    <source>
        <dbReference type="EMBL" id="MBL4927740.1"/>
    </source>
</evidence>
<dbReference type="SUPFAM" id="SSF52317">
    <property type="entry name" value="Class I glutamine amidotransferase-like"/>
    <property type="match status" value="1"/>
</dbReference>
<reference evidence="13" key="1">
    <citation type="submission" date="2021-01" db="EMBL/GenBank/DDBJ databases">
        <title>Genome seq and assembly of Tabrizicola sp. KVB23.</title>
        <authorList>
            <person name="Chhetri G."/>
        </authorList>
    </citation>
    <scope>NUCLEOTIDE SEQUENCE</scope>
    <source>
        <strain evidence="13">KVB23</strain>
    </source>
</reference>
<dbReference type="InterPro" id="IPR017926">
    <property type="entry name" value="GATASE"/>
</dbReference>
<dbReference type="EMBL" id="JAESVP010000003">
    <property type="protein sequence ID" value="MBL4927740.1"/>
    <property type="molecule type" value="Genomic_DNA"/>
</dbReference>
<sequence>MPLTVPLTVLVDYDSGNLHSAEKAFQRMALETGAGDILVTSRPEDVARADRIVLPGDGAFPACRRALGEYGGLFEAIEDAVRTKGRPFMGICVGMQMMATWGREYTDTRGFDWIGGEVTRITPANPALKVPHMGWNDLVIDSTDAGAHPVLNGVATGDHAYFVHSYAFRVANPAERLAHVDYDGDITAIIGAANMVGTQFHPEKSQATGLRIIANFLRWAP</sequence>
<dbReference type="HAMAP" id="MF_00278">
    <property type="entry name" value="HisH"/>
    <property type="match status" value="1"/>
</dbReference>
<keyword evidence="6 10" id="KW-0368">Histidine biosynthesis</keyword>
<dbReference type="GO" id="GO:0000105">
    <property type="term" value="P:L-histidine biosynthetic process"/>
    <property type="evidence" value="ECO:0007669"/>
    <property type="project" value="UniProtKB-UniRule"/>
</dbReference>